<evidence type="ECO:0000256" key="1">
    <source>
        <dbReference type="SAM" id="Coils"/>
    </source>
</evidence>
<feature type="coiled-coil region" evidence="1">
    <location>
        <begin position="45"/>
        <end position="72"/>
    </location>
</feature>
<comment type="caution">
    <text evidence="2">The sequence shown here is derived from an EMBL/GenBank/DDBJ whole genome shotgun (WGS) entry which is preliminary data.</text>
</comment>
<protein>
    <submittedName>
        <fullName evidence="2">Uncharacterized protein</fullName>
    </submittedName>
</protein>
<dbReference type="EMBL" id="BDQG01000001">
    <property type="protein sequence ID" value="GAW65653.1"/>
    <property type="molecule type" value="Genomic_DNA"/>
</dbReference>
<reference evidence="3" key="2">
    <citation type="submission" date="2017-05" db="EMBL/GenBank/DDBJ databases">
        <title>Draft genome sequence of Geobacter pelophilus, a iron(III)-reducing bacteria.</title>
        <authorList>
            <person name="Aoyagi T."/>
            <person name="Koike H."/>
            <person name="Morita T."/>
            <person name="Sato Y."/>
            <person name="Habe H."/>
            <person name="Hori T."/>
        </authorList>
    </citation>
    <scope>NUCLEOTIDE SEQUENCE [LARGE SCALE GENOMIC DNA]</scope>
    <source>
        <strain evidence="3">Drf2</strain>
    </source>
</reference>
<keyword evidence="3" id="KW-1185">Reference proteome</keyword>
<name>A0ABQ0MF72_9BACT</name>
<evidence type="ECO:0000313" key="2">
    <source>
        <dbReference type="EMBL" id="GAW65653.1"/>
    </source>
</evidence>
<organism evidence="2 3">
    <name type="scientific">Geoanaerobacter pelophilus</name>
    <dbReference type="NCBI Taxonomy" id="60036"/>
    <lineage>
        <taxon>Bacteria</taxon>
        <taxon>Pseudomonadati</taxon>
        <taxon>Thermodesulfobacteriota</taxon>
        <taxon>Desulfuromonadia</taxon>
        <taxon>Geobacterales</taxon>
        <taxon>Geobacteraceae</taxon>
        <taxon>Geoanaerobacter</taxon>
    </lineage>
</organism>
<accession>A0ABQ0MF72</accession>
<evidence type="ECO:0000313" key="3">
    <source>
        <dbReference type="Proteomes" id="UP000194153"/>
    </source>
</evidence>
<sequence length="83" mass="9203">MNGRDAPSLPLSADGEVSTMTHIETSRVNEMIGINIGKVQQAAQRLNTTMELEELESQISELEKTTSELKESLMALPYRRVLA</sequence>
<keyword evidence="1" id="KW-0175">Coiled coil</keyword>
<reference evidence="2 3" key="1">
    <citation type="submission" date="2017-04" db="EMBL/GenBank/DDBJ databases">
        <authorList>
            <consortium name="Geobacter pelophilus Genome Sequencing"/>
            <person name="Aoyagi T."/>
            <person name="Koike H."/>
            <person name="Hori T."/>
        </authorList>
    </citation>
    <scope>NUCLEOTIDE SEQUENCE [LARGE SCALE GENOMIC DNA]</scope>
    <source>
        <strain evidence="2 3">Drf2</strain>
    </source>
</reference>
<dbReference type="Proteomes" id="UP000194153">
    <property type="component" value="Unassembled WGS sequence"/>
</dbReference>
<gene>
    <name evidence="2" type="ORF">GPEL0_01f0656</name>
</gene>
<proteinExistence type="predicted"/>